<dbReference type="InterPro" id="IPR036388">
    <property type="entry name" value="WH-like_DNA-bd_sf"/>
</dbReference>
<reference evidence="3 4" key="1">
    <citation type="submission" date="2012-01" db="EMBL/GenBank/DDBJ databases">
        <title>The Genome Sequence of Odoribacter laneus YIT 12061.</title>
        <authorList>
            <consortium name="The Broad Institute Genome Sequencing Platform"/>
            <person name="Earl A."/>
            <person name="Ward D."/>
            <person name="Feldgarden M."/>
            <person name="Gevers D."/>
            <person name="Morotomi M."/>
            <person name="Young S.K."/>
            <person name="Zeng Q."/>
            <person name="Gargeya S."/>
            <person name="Fitzgerald M."/>
            <person name="Haas B."/>
            <person name="Abouelleil A."/>
            <person name="Alvarado L."/>
            <person name="Arachchi H.M."/>
            <person name="Berlin A."/>
            <person name="Chapman S.B."/>
            <person name="Gearin G."/>
            <person name="Goldberg J."/>
            <person name="Griggs A."/>
            <person name="Gujja S."/>
            <person name="Hansen M."/>
            <person name="Heiman D."/>
            <person name="Howarth C."/>
            <person name="Larimer J."/>
            <person name="Lui A."/>
            <person name="MacDonald P.J.P."/>
            <person name="McCowen C."/>
            <person name="Montmayeur A."/>
            <person name="Murphy C."/>
            <person name="Neiman D."/>
            <person name="Pearson M."/>
            <person name="Priest M."/>
            <person name="Roberts A."/>
            <person name="Saif S."/>
            <person name="Shea T."/>
            <person name="Sisk P."/>
            <person name="Stolte C."/>
            <person name="Sykes S."/>
            <person name="Wortman J."/>
            <person name="Nusbaum C."/>
            <person name="Birren B."/>
        </authorList>
    </citation>
    <scope>NUCLEOTIDE SEQUENCE [LARGE SCALE GENOMIC DNA]</scope>
    <source>
        <strain evidence="3 4">YIT 12061</strain>
    </source>
</reference>
<keyword evidence="1" id="KW-0812">Transmembrane</keyword>
<dbReference type="EMBL" id="ADMC01000025">
    <property type="protein sequence ID" value="EHP46462.1"/>
    <property type="molecule type" value="Genomic_DNA"/>
</dbReference>
<dbReference type="HOGENOM" id="CLU_1531016_0_0_10"/>
<accession>H1DI50</accession>
<name>H1DI50_9BACT</name>
<keyword evidence="1" id="KW-1133">Transmembrane helix</keyword>
<comment type="caution">
    <text evidence="3">The sequence shown here is derived from an EMBL/GenBank/DDBJ whole genome shotgun (WGS) entry which is preliminary data.</text>
</comment>
<dbReference type="GO" id="GO:0006355">
    <property type="term" value="P:regulation of DNA-templated transcription"/>
    <property type="evidence" value="ECO:0007669"/>
    <property type="project" value="InterPro"/>
</dbReference>
<gene>
    <name evidence="3" type="ORF">HMPREF9449_02079</name>
</gene>
<dbReference type="Gene3D" id="1.10.10.10">
    <property type="entry name" value="Winged helix-like DNA-binding domain superfamily/Winged helix DNA-binding domain"/>
    <property type="match status" value="1"/>
</dbReference>
<evidence type="ECO:0000313" key="4">
    <source>
        <dbReference type="Proteomes" id="UP000004892"/>
    </source>
</evidence>
<dbReference type="SUPFAM" id="SSF46894">
    <property type="entry name" value="C-terminal effector domain of the bipartite response regulators"/>
    <property type="match status" value="1"/>
</dbReference>
<feature type="transmembrane region" description="Helical" evidence="1">
    <location>
        <begin position="6"/>
        <end position="23"/>
    </location>
</feature>
<dbReference type="InterPro" id="IPR016032">
    <property type="entry name" value="Sig_transdc_resp-reg_C-effctor"/>
</dbReference>
<feature type="domain" description="HTH luxR-type" evidence="2">
    <location>
        <begin position="135"/>
        <end position="162"/>
    </location>
</feature>
<dbReference type="GeneID" id="98069637"/>
<evidence type="ECO:0000259" key="2">
    <source>
        <dbReference type="PROSITE" id="PS00622"/>
    </source>
</evidence>
<dbReference type="Pfam" id="PF00196">
    <property type="entry name" value="GerE"/>
    <property type="match status" value="1"/>
</dbReference>
<dbReference type="PRINTS" id="PR00038">
    <property type="entry name" value="HTHLUXR"/>
</dbReference>
<keyword evidence="1" id="KW-0472">Membrane</keyword>
<evidence type="ECO:0000313" key="3">
    <source>
        <dbReference type="EMBL" id="EHP46462.1"/>
    </source>
</evidence>
<dbReference type="InterPro" id="IPR000792">
    <property type="entry name" value="Tscrpt_reg_LuxR_C"/>
</dbReference>
<dbReference type="RefSeq" id="WP_009137226.1">
    <property type="nucleotide sequence ID" value="NZ_JH594596.1"/>
</dbReference>
<dbReference type="PATRIC" id="fig|742817.3.peg.2219"/>
<protein>
    <recommendedName>
        <fullName evidence="2">HTH luxR-type domain-containing protein</fullName>
    </recommendedName>
</protein>
<dbReference type="AlphaFoldDB" id="H1DI50"/>
<dbReference type="Proteomes" id="UP000004892">
    <property type="component" value="Unassembled WGS sequence"/>
</dbReference>
<sequence length="175" mass="20362">MLFQFIIIGVIVLTALIVGWWLYRRVHAPSVPEKTVAVESFVPFLRLTAEDLIKLANAAYMEQLDTLIKESDVANRMPVFYQNYQELNKKNREAYFQNLLDVLRKDKKEYIDNLLNNRSDISTQEILLLILMKSGVSNKAIAKVLFITPDTLKKRKSRLKSKMQKNEQGDLKQEE</sequence>
<dbReference type="GO" id="GO:0003677">
    <property type="term" value="F:DNA binding"/>
    <property type="evidence" value="ECO:0007669"/>
    <property type="project" value="InterPro"/>
</dbReference>
<organism evidence="3 4">
    <name type="scientific">Odoribacter laneus YIT 12061</name>
    <dbReference type="NCBI Taxonomy" id="742817"/>
    <lineage>
        <taxon>Bacteria</taxon>
        <taxon>Pseudomonadati</taxon>
        <taxon>Bacteroidota</taxon>
        <taxon>Bacteroidia</taxon>
        <taxon>Bacteroidales</taxon>
        <taxon>Odoribacteraceae</taxon>
        <taxon>Odoribacter</taxon>
    </lineage>
</organism>
<evidence type="ECO:0000256" key="1">
    <source>
        <dbReference type="SAM" id="Phobius"/>
    </source>
</evidence>
<dbReference type="PROSITE" id="PS00622">
    <property type="entry name" value="HTH_LUXR_1"/>
    <property type="match status" value="1"/>
</dbReference>
<keyword evidence="4" id="KW-1185">Reference proteome</keyword>
<proteinExistence type="predicted"/>